<protein>
    <recommendedName>
        <fullName evidence="3">PelB C-terminal domain-containing protein</fullName>
    </recommendedName>
</protein>
<evidence type="ECO:0000313" key="4">
    <source>
        <dbReference type="EMBL" id="KUZ85010.1"/>
    </source>
</evidence>
<keyword evidence="2" id="KW-0812">Transmembrane</keyword>
<evidence type="ECO:0000256" key="2">
    <source>
        <dbReference type="SAM" id="Phobius"/>
    </source>
</evidence>
<dbReference type="EMBL" id="LOTN01000053">
    <property type="protein sequence ID" value="KUZ85010.1"/>
    <property type="molecule type" value="Genomic_DNA"/>
</dbReference>
<feature type="region of interest" description="Disordered" evidence="1">
    <location>
        <begin position="322"/>
        <end position="361"/>
    </location>
</feature>
<feature type="transmembrane region" description="Helical" evidence="2">
    <location>
        <begin position="12"/>
        <end position="29"/>
    </location>
</feature>
<feature type="domain" description="PelB C-terminal" evidence="3">
    <location>
        <begin position="1001"/>
        <end position="1303"/>
    </location>
</feature>
<sequence>MQSDRKRLVSPLGIAGFGAAVALSLVAVFPRGTLERALLDSRETDMLTVAYLRAWLRADPNNAHAVEQLAREYIGEGRYDDAERLIAQLRASPDADVRLRALLSGIGLAEQRLYALPEGAPERIGRIARLDALLNDALNAPLSPAQLQMLAVKATALNDGGLAARCYHRLAMREPARAIFWLNKESAAQLAGGHYREAADAAFAASERATSKAERRTLFFAGLRALQGGNLLGDAMLAAREHVGELATDARTLRFLISLAMAAGRPDLAADYTNQLMNLHGAGKRADAAPSAARRDAADVPHLTLAVWRWRDGPHVVRVAQAAKAPGESADETDAAAPSAAEKAEKATKPGSASGEAAEPSDEELAFKVYLQNSKLREAEEVARHALARDPNSVVWHERLAQVATWNNRPRVALDAYLWLAKTRNDEASWQQVLRLAPALRDDRALLAAMQHELERGGAKVDRRKQLEWIDAYVAIQEGRADPGAAIRFLAMQAHGALRQPVLERTAALAERTGDDALALRTWQTLEHDYGPNPAYATKIAVALYGQHRYAEALAALEKAKPAAGTAANTDAYWRLYATLGKLAGKPDVVVEGSRHLLKGGRETPGDLEQMIDALDDQPLDAGRVAEFAYRRTGELRDLRRAVYYYTRARAYERIATLLNSLTPAQAAAAERDPQYLMARSQYWRLVGEPARAIDDVRAVLRIQPDDANAQVALIWLLNDAGSASELRAALRAYRSRATADTPLAAAYAAAYLQLGDARAALHFLRLNLPSHRDDMLWRLTVADALELDGQTDEAWQIRRTAWKKLHRERIDQRRPPRMTPDEYDMARVRFIALTDRFAGGDASKRLLIELLRRDEQAGAAPASKAAADLGDLSMLPPATAQSLTRRDERNSAVASEALLAWSQSHDAYEFERDWLAWRYTRHLSQPSYAKAALALADDDPAKLTQMLDDPTDPMPVATQIAVEQRAGRVEAAQQDAARAQNLLPDNDAMHATYVDAVMPTAQAIAPGFRYLHTGPLLFYETSIGAGVRITPTLAFAFRYVDRAQHGDASLPGVPGKDRNFEGVLRRYGTIDREALVLGRRNALRDFTTVRIEGALFEGRPLSFSYSLGRNQEATESSQLQVGGVKDNVVGAVAFQPDPHVFTRARVEYARYYGQDRSTLGHGTLITADGGYKLRIAYPDFTVRVAVTHGAYTANGTPGALLQQMAPNGVPLTAPLFVPRNFTQVALLGGFGNGLLDGYSRRWRPFLEVGPLYDSNAKWGERVTAGVVGSVLGHDQLGLYVTHASASSNQSTPFTEVGIRYRWMY</sequence>
<keyword evidence="2" id="KW-0472">Membrane</keyword>
<evidence type="ECO:0000256" key="1">
    <source>
        <dbReference type="SAM" id="MobiDB-lite"/>
    </source>
</evidence>
<comment type="caution">
    <text evidence="4">The sequence shown here is derived from an EMBL/GenBank/DDBJ whole genome shotgun (WGS) entry which is preliminary data.</text>
</comment>
<dbReference type="InterPro" id="IPR011990">
    <property type="entry name" value="TPR-like_helical_dom_sf"/>
</dbReference>
<keyword evidence="2" id="KW-1133">Transmembrane helix</keyword>
<proteinExistence type="predicted"/>
<gene>
    <name evidence="4" type="ORF">WI38_24915</name>
</gene>
<name>A0A102L0U1_9BURK</name>
<evidence type="ECO:0000259" key="3">
    <source>
        <dbReference type="Pfam" id="PF24604"/>
    </source>
</evidence>
<dbReference type="SUPFAM" id="SSF48452">
    <property type="entry name" value="TPR-like"/>
    <property type="match status" value="2"/>
</dbReference>
<reference evidence="4 5" key="1">
    <citation type="submission" date="2015-11" db="EMBL/GenBank/DDBJ databases">
        <title>Expanding the genomic diversity of Burkholderia species for the development of highly accurate diagnostics.</title>
        <authorList>
            <person name="Sahl J."/>
            <person name="Keim P."/>
            <person name="Wagner D."/>
        </authorList>
    </citation>
    <scope>NUCLEOTIDE SEQUENCE [LARGE SCALE GENOMIC DNA]</scope>
    <source>
        <strain evidence="4 5">RF32-BP4</strain>
    </source>
</reference>
<dbReference type="Pfam" id="PF24604">
    <property type="entry name" value="B-barrel_PelB_C"/>
    <property type="match status" value="1"/>
</dbReference>
<evidence type="ECO:0000313" key="5">
    <source>
        <dbReference type="Proteomes" id="UP000065521"/>
    </source>
</evidence>
<dbReference type="InterPro" id="IPR057306">
    <property type="entry name" value="B-barrel_PelB_C"/>
</dbReference>
<dbReference type="RefSeq" id="WP_059636157.1">
    <property type="nucleotide sequence ID" value="NZ_LOTK01000004.1"/>
</dbReference>
<dbReference type="Proteomes" id="UP000065521">
    <property type="component" value="Unassembled WGS sequence"/>
</dbReference>
<dbReference type="Pfam" id="PF13429">
    <property type="entry name" value="TPR_15"/>
    <property type="match status" value="1"/>
</dbReference>
<organism evidence="4 5">
    <name type="scientific">Burkholderia ubonensis</name>
    <dbReference type="NCBI Taxonomy" id="101571"/>
    <lineage>
        <taxon>Bacteria</taxon>
        <taxon>Pseudomonadati</taxon>
        <taxon>Pseudomonadota</taxon>
        <taxon>Betaproteobacteria</taxon>
        <taxon>Burkholderiales</taxon>
        <taxon>Burkholderiaceae</taxon>
        <taxon>Burkholderia</taxon>
        <taxon>Burkholderia cepacia complex</taxon>
    </lineage>
</organism>
<accession>A0A102L0U1</accession>
<dbReference type="Gene3D" id="1.25.40.10">
    <property type="entry name" value="Tetratricopeptide repeat domain"/>
    <property type="match status" value="2"/>
</dbReference>